<proteinExistence type="predicted"/>
<protein>
    <submittedName>
        <fullName evidence="2">Uncharacterized protein</fullName>
    </submittedName>
</protein>
<sequence>MLQSPYRSSAAQIPRVPVSAKQRRKHRTRDQIRTRAHQVADHTDPLILLAQANQPANHQIRENAQDHHKRPVPQMLQDQLDERLERGVTRLELAREFLGNPPVNPLGTALYNYDYTEILHMSHAIDKKCENLKTRVQQFFQNVFSETVPGSSIAPHSTKTNRYALFGQNIISLADSENFTVEAVRTGFLSLMGIISIPEQLVTALSIFESASALNLLRAKRDFLHHGYSQRIAQFPRIRDNVVGMMKFPFELRQMVFKHLYANDAIIEVKLDHVTIDNYNNRGTTIAQERGLEYKAKYNAYLPRDEHCFLSAAIVNPELSQQAAAVFYGENTFRVTFAGNTRVPAQHQHNRQLKITKLKIDLLASDYYGSQLESGLSIRNLILQHESEGGYNHLRKRIPNGTAPPAFPRVSIHGGVSNHVAYTTRHVHGWSYETVFQLSRFTDLKSLTLELTNQYGIYEDIRAFTGLLKSLKPTVKIYLSRPHLNQLLQINEWLESPKENDDKEYCRLFDFNFVGDYQLDDSTGASSPTFNGFAVNARGCFDVSLSDRSRIEKEIAKRQRNGTYIQHSKYPHVEPTIKEWYNMATIHPGAMRVFFAEHARTLDL</sequence>
<feature type="region of interest" description="Disordered" evidence="1">
    <location>
        <begin position="1"/>
        <end position="37"/>
    </location>
</feature>
<name>A0A6A6U8E5_9PEZI</name>
<dbReference type="Proteomes" id="UP000799302">
    <property type="component" value="Unassembled WGS sequence"/>
</dbReference>
<dbReference type="EMBL" id="MU004237">
    <property type="protein sequence ID" value="KAF2667881.1"/>
    <property type="molecule type" value="Genomic_DNA"/>
</dbReference>
<gene>
    <name evidence="2" type="ORF">BT63DRAFT_415400</name>
</gene>
<organism evidence="2 3">
    <name type="scientific">Microthyrium microscopicum</name>
    <dbReference type="NCBI Taxonomy" id="703497"/>
    <lineage>
        <taxon>Eukaryota</taxon>
        <taxon>Fungi</taxon>
        <taxon>Dikarya</taxon>
        <taxon>Ascomycota</taxon>
        <taxon>Pezizomycotina</taxon>
        <taxon>Dothideomycetes</taxon>
        <taxon>Dothideomycetes incertae sedis</taxon>
        <taxon>Microthyriales</taxon>
        <taxon>Microthyriaceae</taxon>
        <taxon>Microthyrium</taxon>
    </lineage>
</organism>
<reference evidence="2" key="1">
    <citation type="journal article" date="2020" name="Stud. Mycol.">
        <title>101 Dothideomycetes genomes: a test case for predicting lifestyles and emergence of pathogens.</title>
        <authorList>
            <person name="Haridas S."/>
            <person name="Albert R."/>
            <person name="Binder M."/>
            <person name="Bloem J."/>
            <person name="Labutti K."/>
            <person name="Salamov A."/>
            <person name="Andreopoulos B."/>
            <person name="Baker S."/>
            <person name="Barry K."/>
            <person name="Bills G."/>
            <person name="Bluhm B."/>
            <person name="Cannon C."/>
            <person name="Castanera R."/>
            <person name="Culley D."/>
            <person name="Daum C."/>
            <person name="Ezra D."/>
            <person name="Gonzalez J."/>
            <person name="Henrissat B."/>
            <person name="Kuo A."/>
            <person name="Liang C."/>
            <person name="Lipzen A."/>
            <person name="Lutzoni F."/>
            <person name="Magnuson J."/>
            <person name="Mondo S."/>
            <person name="Nolan M."/>
            <person name="Ohm R."/>
            <person name="Pangilinan J."/>
            <person name="Park H.-J."/>
            <person name="Ramirez L."/>
            <person name="Alfaro M."/>
            <person name="Sun H."/>
            <person name="Tritt A."/>
            <person name="Yoshinaga Y."/>
            <person name="Zwiers L.-H."/>
            <person name="Turgeon B."/>
            <person name="Goodwin S."/>
            <person name="Spatafora J."/>
            <person name="Crous P."/>
            <person name="Grigoriev I."/>
        </authorList>
    </citation>
    <scope>NUCLEOTIDE SEQUENCE</scope>
    <source>
        <strain evidence="2">CBS 115976</strain>
    </source>
</reference>
<dbReference type="AlphaFoldDB" id="A0A6A6U8E5"/>
<evidence type="ECO:0000256" key="1">
    <source>
        <dbReference type="SAM" id="MobiDB-lite"/>
    </source>
</evidence>
<keyword evidence="3" id="KW-1185">Reference proteome</keyword>
<accession>A0A6A6U8E5</accession>
<feature type="compositionally biased region" description="Polar residues" evidence="1">
    <location>
        <begin position="1"/>
        <end position="11"/>
    </location>
</feature>
<evidence type="ECO:0000313" key="2">
    <source>
        <dbReference type="EMBL" id="KAF2667881.1"/>
    </source>
</evidence>
<evidence type="ECO:0000313" key="3">
    <source>
        <dbReference type="Proteomes" id="UP000799302"/>
    </source>
</evidence>